<dbReference type="SUPFAM" id="SSF52540">
    <property type="entry name" value="P-loop containing nucleoside triphosphate hydrolases"/>
    <property type="match status" value="2"/>
</dbReference>
<dbReference type="Gene3D" id="3.40.50.300">
    <property type="entry name" value="P-loop containing nucleotide triphosphate hydrolases"/>
    <property type="match status" value="2"/>
</dbReference>
<sequence length="698" mass="76852">MARKLVISPERDVDTFANWIKPTRPTNEDLVTVAATATSSRNATESIVKQRLQGSPVTPGSVFEARVKAQTHVFRIVSVEFDTPPEGAVVGVVNDSTEVDIILPTIAPGLDQPVNGGMDKLVGEICQFITDSFRHVDAYTRLNIPNTKAVLITGVSGSGKKALAKTCSRRVGLRMFPLSLARTLADKEIMESDRAAALSHIRTVFDRALQAAPSAVVIQDMDVIAKDRGVDSQLQSTAISILRKEMERARQGRDVFVFGISRNRSKLPEIFNRQDLFQHEFNISIPVKAQRQDILDAYLKSEPKEKAPESGANSLRAAQMSSGYVAKDLRNLCRSALLHSKRQQSTKVSKDPVQQMADQLAQTCISSGLRLNGSVIHWSDMSYALESSKPSQQAEFDSYVHLRRWSDFGGYSLLKKRVHQAVHWPITNPETFKRMGVKPPMGLLLYGPPGCGKTMLVQALASESNMNFIPIKGPEIFSKYLGETEATLRRLFAMAQQIAPCILFFDEMDSIGAKRGWGGGDGDSAGSGNGVNERVLSTLLNEMDGVEERTGVVVIGCTNQPRAIDDALLRPGRLDQLIYLGYPTLQDRREIIETIGRTIPLPQDADVRARLARATVGFSPADLDALFREAAIMSLRKDIASSRVDIAEIEAVIQKMSPSVQTRVDKTVVLSSSTISTPDEDVQDVLVPDLYKEFQQDR</sequence>
<evidence type="ECO:0000313" key="4">
    <source>
        <dbReference type="Proteomes" id="UP000696485"/>
    </source>
</evidence>
<dbReference type="InterPro" id="IPR003960">
    <property type="entry name" value="ATPase_AAA_CS"/>
</dbReference>
<accession>A0A9P5VQU4</accession>
<proteinExistence type="inferred from homology"/>
<keyword evidence="4" id="KW-1185">Reference proteome</keyword>
<dbReference type="GO" id="GO:0016887">
    <property type="term" value="F:ATP hydrolysis activity"/>
    <property type="evidence" value="ECO:0007669"/>
    <property type="project" value="InterPro"/>
</dbReference>
<dbReference type="InterPro" id="IPR003593">
    <property type="entry name" value="AAA+_ATPase"/>
</dbReference>
<dbReference type="PANTHER" id="PTHR23077">
    <property type="entry name" value="AAA-FAMILY ATPASE"/>
    <property type="match status" value="1"/>
</dbReference>
<dbReference type="FunFam" id="3.40.50.300:FF:000661">
    <property type="entry name" value="calmodulin-interacting protein 111 isoform X1"/>
    <property type="match status" value="1"/>
</dbReference>
<dbReference type="SMART" id="SM00382">
    <property type="entry name" value="AAA"/>
    <property type="match status" value="2"/>
</dbReference>
<dbReference type="InterPro" id="IPR050168">
    <property type="entry name" value="AAA_ATPase_domain"/>
</dbReference>
<reference evidence="3" key="1">
    <citation type="journal article" date="2020" name="Fungal Divers.">
        <title>Resolving the Mortierellaceae phylogeny through synthesis of multi-gene phylogenetics and phylogenomics.</title>
        <authorList>
            <person name="Vandepol N."/>
            <person name="Liber J."/>
            <person name="Desiro A."/>
            <person name="Na H."/>
            <person name="Kennedy M."/>
            <person name="Barry K."/>
            <person name="Grigoriev I.V."/>
            <person name="Miller A.N."/>
            <person name="O'Donnell K."/>
            <person name="Stajich J.E."/>
            <person name="Bonito G."/>
        </authorList>
    </citation>
    <scope>NUCLEOTIDE SEQUENCE</scope>
    <source>
        <strain evidence="3">NVP1</strain>
    </source>
</reference>
<keyword evidence="1" id="KW-0547">Nucleotide-binding</keyword>
<gene>
    <name evidence="3" type="ORF">BG006_004856</name>
</gene>
<dbReference type="Pfam" id="PF17862">
    <property type="entry name" value="AAA_lid_3"/>
    <property type="match status" value="1"/>
</dbReference>
<dbReference type="Gene3D" id="1.10.8.60">
    <property type="match status" value="2"/>
</dbReference>
<evidence type="ECO:0000256" key="1">
    <source>
        <dbReference type="RuleBase" id="RU003651"/>
    </source>
</evidence>
<dbReference type="InterPro" id="IPR003959">
    <property type="entry name" value="ATPase_AAA_core"/>
</dbReference>
<dbReference type="GO" id="GO:0005524">
    <property type="term" value="F:ATP binding"/>
    <property type="evidence" value="ECO:0007669"/>
    <property type="project" value="UniProtKB-KW"/>
</dbReference>
<dbReference type="AlphaFoldDB" id="A0A9P5VQU4"/>
<feature type="domain" description="AAA+ ATPase" evidence="2">
    <location>
        <begin position="439"/>
        <end position="584"/>
    </location>
</feature>
<dbReference type="InterPro" id="IPR041569">
    <property type="entry name" value="AAA_lid_3"/>
</dbReference>
<comment type="similarity">
    <text evidence="1">Belongs to the AAA ATPase family.</text>
</comment>
<dbReference type="Pfam" id="PF00004">
    <property type="entry name" value="AAA"/>
    <property type="match status" value="2"/>
</dbReference>
<evidence type="ECO:0000259" key="2">
    <source>
        <dbReference type="SMART" id="SM00382"/>
    </source>
</evidence>
<protein>
    <recommendedName>
        <fullName evidence="2">AAA+ ATPase domain-containing protein</fullName>
    </recommendedName>
</protein>
<organism evidence="3 4">
    <name type="scientific">Podila minutissima</name>
    <dbReference type="NCBI Taxonomy" id="64525"/>
    <lineage>
        <taxon>Eukaryota</taxon>
        <taxon>Fungi</taxon>
        <taxon>Fungi incertae sedis</taxon>
        <taxon>Mucoromycota</taxon>
        <taxon>Mortierellomycotina</taxon>
        <taxon>Mortierellomycetes</taxon>
        <taxon>Mortierellales</taxon>
        <taxon>Mortierellaceae</taxon>
        <taxon>Podila</taxon>
    </lineage>
</organism>
<dbReference type="PANTHER" id="PTHR23077:SF117">
    <property type="entry name" value="AAA+ ATPASE DOMAIN-CONTAINING PROTEIN"/>
    <property type="match status" value="1"/>
</dbReference>
<evidence type="ECO:0000313" key="3">
    <source>
        <dbReference type="EMBL" id="KAF9337421.1"/>
    </source>
</evidence>
<dbReference type="Proteomes" id="UP000696485">
    <property type="component" value="Unassembled WGS sequence"/>
</dbReference>
<dbReference type="InterPro" id="IPR027417">
    <property type="entry name" value="P-loop_NTPase"/>
</dbReference>
<comment type="caution">
    <text evidence="3">The sequence shown here is derived from an EMBL/GenBank/DDBJ whole genome shotgun (WGS) entry which is preliminary data.</text>
</comment>
<dbReference type="EMBL" id="JAAAUY010000027">
    <property type="protein sequence ID" value="KAF9337421.1"/>
    <property type="molecule type" value="Genomic_DNA"/>
</dbReference>
<dbReference type="PROSITE" id="PS00674">
    <property type="entry name" value="AAA"/>
    <property type="match status" value="1"/>
</dbReference>
<feature type="domain" description="AAA+ ATPase" evidence="2">
    <location>
        <begin position="146"/>
        <end position="291"/>
    </location>
</feature>
<name>A0A9P5VQU4_9FUNG</name>
<keyword evidence="1" id="KW-0067">ATP-binding</keyword>